<name>A0A1B2E6M3_9BACL</name>
<proteinExistence type="predicted"/>
<gene>
    <name evidence="9" type="ORF">BBD41_25375</name>
</gene>
<organism evidence="9">
    <name type="scientific">Paenibacillus ihbetae</name>
    <dbReference type="NCBI Taxonomy" id="1870820"/>
    <lineage>
        <taxon>Bacteria</taxon>
        <taxon>Bacillati</taxon>
        <taxon>Bacillota</taxon>
        <taxon>Bacilli</taxon>
        <taxon>Bacillales</taxon>
        <taxon>Paenibacillaceae</taxon>
        <taxon>Paenibacillus</taxon>
    </lineage>
</organism>
<feature type="domain" description="Amino acid permease/ SLC12A" evidence="8">
    <location>
        <begin position="21"/>
        <end position="379"/>
    </location>
</feature>
<dbReference type="AlphaFoldDB" id="A0A1B2E6M3"/>
<feature type="transmembrane region" description="Helical" evidence="7">
    <location>
        <begin position="46"/>
        <end position="65"/>
    </location>
</feature>
<feature type="transmembrane region" description="Helical" evidence="7">
    <location>
        <begin position="86"/>
        <end position="106"/>
    </location>
</feature>
<evidence type="ECO:0000256" key="5">
    <source>
        <dbReference type="ARBA" id="ARBA00022989"/>
    </source>
</evidence>
<feature type="transmembrane region" description="Helical" evidence="7">
    <location>
        <begin position="237"/>
        <end position="260"/>
    </location>
</feature>
<feature type="transmembrane region" description="Helical" evidence="7">
    <location>
        <begin position="417"/>
        <end position="438"/>
    </location>
</feature>
<feature type="transmembrane region" description="Helical" evidence="7">
    <location>
        <begin position="156"/>
        <end position="180"/>
    </location>
</feature>
<feature type="transmembrane region" description="Helical" evidence="7">
    <location>
        <begin position="200"/>
        <end position="225"/>
    </location>
</feature>
<dbReference type="PANTHER" id="PTHR43495">
    <property type="entry name" value="GABA PERMEASE"/>
    <property type="match status" value="1"/>
</dbReference>
<keyword evidence="3 7" id="KW-0812">Transmembrane</keyword>
<evidence type="ECO:0000313" key="9">
    <source>
        <dbReference type="EMBL" id="ANY75636.1"/>
    </source>
</evidence>
<sequence length="459" mass="50263">MSRERKSRKKVGTLKWWQLSLLGVASTIGTGYFLGSALGIRVGGPAFLISIVIAAFATYLVFDMLARMTADDPQPGSFRTYAKQAYGRWAGFSTGWMYWCAEVLIMGSQMTALSIFSRFWFPDVPMWIFACGYAVLGLFVIWIGNKGFDRLENVLAVLKIAAIVMFLVIAAAACFGWLHGGARPQLPATWGDFFAAGGRGLWASLIFAFYAFGGIEVMGVMAIRLKNPKEAPKSGKIMILLLSIVYILSIGLAVMMVAWNRFSPAKSPFVVALGSYNLPFIPHVFNAVLIIAGFSTMVASLYAVTTMLVTLSEDRDAPKVFAVKKTKRKTPVFALGLTAAGLAVSIILSLLIPGKIYEYLTTAAGLMLLYNWFFILVTAGKVIRLTVWGHVKRFAGMLMIAAGVSGTAFHPTSRPGLWISFGFIILIGIVVLFMQRVWKKSAQESKKPGKPKLRPKPAR</sequence>
<dbReference type="Pfam" id="PF00324">
    <property type="entry name" value="AA_permease"/>
    <property type="match status" value="1"/>
</dbReference>
<evidence type="ECO:0000256" key="6">
    <source>
        <dbReference type="ARBA" id="ARBA00023136"/>
    </source>
</evidence>
<dbReference type="GO" id="GO:0055085">
    <property type="term" value="P:transmembrane transport"/>
    <property type="evidence" value="ECO:0007669"/>
    <property type="project" value="InterPro"/>
</dbReference>
<feature type="transmembrane region" description="Helical" evidence="7">
    <location>
        <begin position="332"/>
        <end position="353"/>
    </location>
</feature>
<dbReference type="EMBL" id="CP016809">
    <property type="protein sequence ID" value="ANY75636.1"/>
    <property type="molecule type" value="Genomic_DNA"/>
</dbReference>
<reference evidence="9" key="1">
    <citation type="submission" date="2016-08" db="EMBL/GenBank/DDBJ databases">
        <title>Complete Genome Seqeunce of Paenibacillus sp. nov. IHBB 9852 from high altitute lake of Indian trans-Himalayas.</title>
        <authorList>
            <person name="Kiran S."/>
            <person name="Swarnkar M.K."/>
            <person name="Rana A."/>
            <person name="Tewari R."/>
            <person name="Gulati A."/>
        </authorList>
    </citation>
    <scope>NUCLEOTIDE SEQUENCE [LARGE SCALE GENOMIC DNA]</scope>
    <source>
        <strain evidence="9">IHBB 9852</strain>
    </source>
</reference>
<dbReference type="PANTHER" id="PTHR43495:SF5">
    <property type="entry name" value="GAMMA-AMINOBUTYRIC ACID PERMEASE"/>
    <property type="match status" value="1"/>
</dbReference>
<dbReference type="KEGG" id="pib:BBD41_25375"/>
<keyword evidence="4" id="KW-0029">Amino-acid transport</keyword>
<evidence type="ECO:0000256" key="4">
    <source>
        <dbReference type="ARBA" id="ARBA00022970"/>
    </source>
</evidence>
<feature type="transmembrane region" description="Helical" evidence="7">
    <location>
        <begin position="280"/>
        <end position="311"/>
    </location>
</feature>
<evidence type="ECO:0000256" key="2">
    <source>
        <dbReference type="ARBA" id="ARBA00022448"/>
    </source>
</evidence>
<keyword evidence="6 7" id="KW-0472">Membrane</keyword>
<feature type="transmembrane region" description="Helical" evidence="7">
    <location>
        <begin position="126"/>
        <end position="144"/>
    </location>
</feature>
<keyword evidence="5 7" id="KW-1133">Transmembrane helix</keyword>
<accession>A0A1B2E6M3</accession>
<keyword evidence="2" id="KW-0813">Transport</keyword>
<protein>
    <submittedName>
        <fullName evidence="9">Transporter</fullName>
    </submittedName>
</protein>
<dbReference type="GO" id="GO:0006865">
    <property type="term" value="P:amino acid transport"/>
    <property type="evidence" value="ECO:0007669"/>
    <property type="project" value="UniProtKB-KW"/>
</dbReference>
<evidence type="ECO:0000256" key="1">
    <source>
        <dbReference type="ARBA" id="ARBA00004141"/>
    </source>
</evidence>
<evidence type="ECO:0000256" key="7">
    <source>
        <dbReference type="SAM" id="Phobius"/>
    </source>
</evidence>
<evidence type="ECO:0000256" key="3">
    <source>
        <dbReference type="ARBA" id="ARBA00022692"/>
    </source>
</evidence>
<dbReference type="PIRSF" id="PIRSF006060">
    <property type="entry name" value="AA_transporter"/>
    <property type="match status" value="1"/>
</dbReference>
<dbReference type="GO" id="GO:0016020">
    <property type="term" value="C:membrane"/>
    <property type="evidence" value="ECO:0007669"/>
    <property type="project" value="UniProtKB-SubCell"/>
</dbReference>
<dbReference type="InterPro" id="IPR004841">
    <property type="entry name" value="AA-permease/SLC12A_dom"/>
</dbReference>
<dbReference type="Gene3D" id="1.20.1740.10">
    <property type="entry name" value="Amino acid/polyamine transporter I"/>
    <property type="match status" value="1"/>
</dbReference>
<dbReference type="RefSeq" id="WP_099479388.1">
    <property type="nucleotide sequence ID" value="NZ_CP016809.1"/>
</dbReference>
<evidence type="ECO:0000259" key="8">
    <source>
        <dbReference type="Pfam" id="PF00324"/>
    </source>
</evidence>
<feature type="transmembrane region" description="Helical" evidence="7">
    <location>
        <begin position="394"/>
        <end position="411"/>
    </location>
</feature>
<feature type="transmembrane region" description="Helical" evidence="7">
    <location>
        <begin position="359"/>
        <end position="382"/>
    </location>
</feature>
<comment type="subcellular location">
    <subcellularLocation>
        <location evidence="1">Membrane</location>
        <topology evidence="1">Multi-pass membrane protein</topology>
    </subcellularLocation>
</comment>
<feature type="transmembrane region" description="Helical" evidence="7">
    <location>
        <begin position="21"/>
        <end position="40"/>
    </location>
</feature>